<comment type="caution">
    <text evidence="2">The sequence shown here is derived from an EMBL/GenBank/DDBJ whole genome shotgun (WGS) entry which is preliminary data.</text>
</comment>
<keyword evidence="3" id="KW-1185">Reference proteome</keyword>
<evidence type="ECO:0000256" key="1">
    <source>
        <dbReference type="SAM" id="MobiDB-lite"/>
    </source>
</evidence>
<evidence type="ECO:0000313" key="2">
    <source>
        <dbReference type="EMBL" id="KAJ7213592.1"/>
    </source>
</evidence>
<organism evidence="2 3">
    <name type="scientific">Mycena pura</name>
    <dbReference type="NCBI Taxonomy" id="153505"/>
    <lineage>
        <taxon>Eukaryota</taxon>
        <taxon>Fungi</taxon>
        <taxon>Dikarya</taxon>
        <taxon>Basidiomycota</taxon>
        <taxon>Agaricomycotina</taxon>
        <taxon>Agaricomycetes</taxon>
        <taxon>Agaricomycetidae</taxon>
        <taxon>Agaricales</taxon>
        <taxon>Marasmiineae</taxon>
        <taxon>Mycenaceae</taxon>
        <taxon>Mycena</taxon>
    </lineage>
</organism>
<dbReference type="AlphaFoldDB" id="A0AAD6VM63"/>
<name>A0AAD6VM63_9AGAR</name>
<gene>
    <name evidence="2" type="ORF">GGX14DRAFT_619113</name>
</gene>
<feature type="compositionally biased region" description="Low complexity" evidence="1">
    <location>
        <begin position="283"/>
        <end position="295"/>
    </location>
</feature>
<feature type="region of interest" description="Disordered" evidence="1">
    <location>
        <begin position="259"/>
        <end position="307"/>
    </location>
</feature>
<dbReference type="EMBL" id="JARJCW010000021">
    <property type="protein sequence ID" value="KAJ7213592.1"/>
    <property type="molecule type" value="Genomic_DNA"/>
</dbReference>
<sequence length="354" mass="37883">MEAFYGGKRCVYTRTKIVVKWSHQLDTTLASSELQWMLRRNLRDDRYPRHAGEVRENIVPGKVSVSLHAFPCLTAALADATCHHRTSIGIPSLTLFPHEDLLARTLEYELEVASIRQSQVEAGNADPGRPPYDTAYGVGCRVHMPSNLAQSEGITRYDPDTLPAIAIYSPSQCPGIGVPGVVAPFPVIPTLLSIPFALLHQDIIRLWSWDPVAPGVVPGLVVPASAASGSQNDAFQNVPSVASRTTTFQDILLRVGEAGTFPGAPTSSQDMDAVGDLSENDSDGSSSCGGDSSSSSGGGRVFDNPQHFVGGSTNDMLMACGHLDPGVYVQFMPESGKSRAASELGVDPTVYTRW</sequence>
<reference evidence="2" key="1">
    <citation type="submission" date="2023-03" db="EMBL/GenBank/DDBJ databases">
        <title>Massive genome expansion in bonnet fungi (Mycena s.s.) driven by repeated elements and novel gene families across ecological guilds.</title>
        <authorList>
            <consortium name="Lawrence Berkeley National Laboratory"/>
            <person name="Harder C.B."/>
            <person name="Miyauchi S."/>
            <person name="Viragh M."/>
            <person name="Kuo A."/>
            <person name="Thoen E."/>
            <person name="Andreopoulos B."/>
            <person name="Lu D."/>
            <person name="Skrede I."/>
            <person name="Drula E."/>
            <person name="Henrissat B."/>
            <person name="Morin E."/>
            <person name="Kohler A."/>
            <person name="Barry K."/>
            <person name="LaButti K."/>
            <person name="Morin E."/>
            <person name="Salamov A."/>
            <person name="Lipzen A."/>
            <person name="Mereny Z."/>
            <person name="Hegedus B."/>
            <person name="Baldrian P."/>
            <person name="Stursova M."/>
            <person name="Weitz H."/>
            <person name="Taylor A."/>
            <person name="Grigoriev I.V."/>
            <person name="Nagy L.G."/>
            <person name="Martin F."/>
            <person name="Kauserud H."/>
        </authorList>
    </citation>
    <scope>NUCLEOTIDE SEQUENCE</scope>
    <source>
        <strain evidence="2">9144</strain>
    </source>
</reference>
<protein>
    <submittedName>
        <fullName evidence="2">Uncharacterized protein</fullName>
    </submittedName>
</protein>
<proteinExistence type="predicted"/>
<accession>A0AAD6VM63</accession>
<evidence type="ECO:0000313" key="3">
    <source>
        <dbReference type="Proteomes" id="UP001219525"/>
    </source>
</evidence>
<dbReference type="Proteomes" id="UP001219525">
    <property type="component" value="Unassembled WGS sequence"/>
</dbReference>